<dbReference type="AlphaFoldDB" id="A0AAN5SFD8"/>
<feature type="domain" description="Glycosyltransferase subfamily 4-like N-terminal" evidence="2">
    <location>
        <begin position="26"/>
        <end position="181"/>
    </location>
</feature>
<evidence type="ECO:0000259" key="1">
    <source>
        <dbReference type="Pfam" id="PF00534"/>
    </source>
</evidence>
<dbReference type="InterPro" id="IPR050194">
    <property type="entry name" value="Glycosyltransferase_grp1"/>
</dbReference>
<evidence type="ECO:0000313" key="4">
    <source>
        <dbReference type="EMBL" id="MBO3417197.1"/>
    </source>
</evidence>
<dbReference type="Gene3D" id="3.40.50.2000">
    <property type="entry name" value="Glycogen Phosphorylase B"/>
    <property type="match status" value="2"/>
</dbReference>
<proteinExistence type="predicted"/>
<dbReference type="InterPro" id="IPR001296">
    <property type="entry name" value="Glyco_trans_1"/>
</dbReference>
<dbReference type="EMBL" id="JAENRE010000005">
    <property type="protein sequence ID" value="MBO3417197.1"/>
    <property type="molecule type" value="Genomic_DNA"/>
</dbReference>
<accession>A0AAN5SFD8</accession>
<reference evidence="3" key="2">
    <citation type="submission" date="2020-07" db="EMBL/GenBank/DDBJ databases">
        <authorList>
            <consortium name="NCBI Pathogen Detection Project"/>
        </authorList>
    </citation>
    <scope>NUCLEOTIDE SEQUENCE</scope>
    <source>
        <strain evidence="3">C25</strain>
    </source>
</reference>
<dbReference type="Proteomes" id="UP000855421">
    <property type="component" value="Unassembled WGS sequence"/>
</dbReference>
<sequence length="380" mass="43260">MKKKVLVITALAGFFRSFLTNDIKILQNMGYEVHCAANVFHPGSEGMNEYFKQNNIIFHQIDFSSNKPFSKQTFLAYKQLKNLINNDYFDVVHCHTPIVSVLGRWCCRKLRKEGMRVIYTTHGFYFHQGSSRKSWIIFHSIEKFMSRFCDAIITINCEDYENAKKMHCKNVFHINGVGVDTNRFANVNINREEYRKSIGISNNEIVVLSIGELSERKNQKVVIEAIGNLNNSNIVLVHCGNAMNSEATTKQLIDLAKRKNVKLILLGLRKDIPEICKCADIGTISSTREGLGLAGIEMLASGLPLVGSKVHGILDYVVNEVNGFLANPYDANEFTEGIRKLLDKNTHEKLSSVCYKSVLKFDIKNSYAQMKKIYKYLLYN</sequence>
<feature type="domain" description="Glycosyl transferase family 1" evidence="1">
    <location>
        <begin position="191"/>
        <end position="347"/>
    </location>
</feature>
<dbReference type="Proteomes" id="UP000668358">
    <property type="component" value="Unassembled WGS sequence"/>
</dbReference>
<gene>
    <name evidence="3" type="ORF">I9063_002295</name>
    <name evidence="4" type="ORF">JJB78_11825</name>
</gene>
<dbReference type="Pfam" id="PF13439">
    <property type="entry name" value="Glyco_transf_4"/>
    <property type="match status" value="1"/>
</dbReference>
<dbReference type="GO" id="GO:0016757">
    <property type="term" value="F:glycosyltransferase activity"/>
    <property type="evidence" value="ECO:0007669"/>
    <property type="project" value="InterPro"/>
</dbReference>
<dbReference type="Pfam" id="PF00534">
    <property type="entry name" value="Glycos_transf_1"/>
    <property type="match status" value="1"/>
</dbReference>
<organism evidence="3 6">
    <name type="scientific">Clostridium perfringens</name>
    <dbReference type="NCBI Taxonomy" id="1502"/>
    <lineage>
        <taxon>Bacteria</taxon>
        <taxon>Bacillati</taxon>
        <taxon>Bacillota</taxon>
        <taxon>Clostridia</taxon>
        <taxon>Eubacteriales</taxon>
        <taxon>Clostridiaceae</taxon>
        <taxon>Clostridium</taxon>
    </lineage>
</organism>
<dbReference type="InterPro" id="IPR028098">
    <property type="entry name" value="Glyco_trans_4-like_N"/>
</dbReference>
<reference evidence="3" key="1">
    <citation type="journal article" date="2018" name="Genome Biol.">
        <title>SKESA: strategic k-mer extension for scrupulous assemblies.</title>
        <authorList>
            <person name="Souvorov A."/>
            <person name="Agarwala R."/>
            <person name="Lipman D.J."/>
        </authorList>
    </citation>
    <scope>NUCLEOTIDE SEQUENCE</scope>
    <source>
        <strain evidence="3">C25</strain>
    </source>
</reference>
<protein>
    <submittedName>
        <fullName evidence="3 4">Glycosyltransferase</fullName>
    </submittedName>
</protein>
<dbReference type="PANTHER" id="PTHR45947">
    <property type="entry name" value="SULFOQUINOVOSYL TRANSFERASE SQD2"/>
    <property type="match status" value="1"/>
</dbReference>
<name>A0AAN5SFD8_CLOPF</name>
<evidence type="ECO:0000259" key="2">
    <source>
        <dbReference type="Pfam" id="PF13439"/>
    </source>
</evidence>
<evidence type="ECO:0000313" key="3">
    <source>
        <dbReference type="EMBL" id="HAT4298911.1"/>
    </source>
</evidence>
<dbReference type="EMBL" id="DACTBT010000016">
    <property type="protein sequence ID" value="HAT4298911.1"/>
    <property type="molecule type" value="Genomic_DNA"/>
</dbReference>
<evidence type="ECO:0000313" key="5">
    <source>
        <dbReference type="Proteomes" id="UP000668358"/>
    </source>
</evidence>
<dbReference type="PANTHER" id="PTHR45947:SF3">
    <property type="entry name" value="SULFOQUINOVOSYL TRANSFERASE SQD2"/>
    <property type="match status" value="1"/>
</dbReference>
<dbReference type="SUPFAM" id="SSF53756">
    <property type="entry name" value="UDP-Glycosyltransferase/glycogen phosphorylase"/>
    <property type="match status" value="1"/>
</dbReference>
<reference evidence="4 5" key="3">
    <citation type="submission" date="2020-12" db="EMBL/GenBank/DDBJ databases">
        <title>Comparative genomics of Clostridium perfringens reveals patterns of host-associated phylogenetic clades and virulence factors.</title>
        <authorList>
            <person name="Smith A.H."/>
            <person name="Geier R."/>
        </authorList>
    </citation>
    <scope>NUCLEOTIDE SEQUENCE [LARGE SCALE GENOMIC DNA]</scope>
    <source>
        <strain evidence="4 5">CHD15829P</strain>
    </source>
</reference>
<comment type="caution">
    <text evidence="3">The sequence shown here is derived from an EMBL/GenBank/DDBJ whole genome shotgun (WGS) entry which is preliminary data.</text>
</comment>
<evidence type="ECO:0000313" key="6">
    <source>
        <dbReference type="Proteomes" id="UP000855421"/>
    </source>
</evidence>
<dbReference type="RefSeq" id="WP_110003156.1">
    <property type="nucleotide sequence ID" value="NZ_CATNZI010000002.1"/>
</dbReference>